<evidence type="ECO:0000313" key="3">
    <source>
        <dbReference type="EMBL" id="SIO30365.1"/>
    </source>
</evidence>
<name>A0A1N6IEK8_9PROT</name>
<evidence type="ECO:0000259" key="2">
    <source>
        <dbReference type="SMART" id="SM00834"/>
    </source>
</evidence>
<reference evidence="3 4" key="1">
    <citation type="submission" date="2016-12" db="EMBL/GenBank/DDBJ databases">
        <authorList>
            <person name="Song W.-J."/>
            <person name="Kurnit D.M."/>
        </authorList>
    </citation>
    <scope>NUCLEOTIDE SEQUENCE [LARGE SCALE GENOMIC DNA]</scope>
    <source>
        <strain evidence="3 4">ATCC 49181</strain>
    </source>
</reference>
<evidence type="ECO:0000313" key="4">
    <source>
        <dbReference type="Proteomes" id="UP000185062"/>
    </source>
</evidence>
<dbReference type="GO" id="GO:0003743">
    <property type="term" value="F:translation initiation factor activity"/>
    <property type="evidence" value="ECO:0007669"/>
    <property type="project" value="InterPro"/>
</dbReference>
<dbReference type="NCBIfam" id="TIGR02605">
    <property type="entry name" value="CxxC_CxxC_SSSS"/>
    <property type="match status" value="1"/>
</dbReference>
<accession>A0A1N6IEK8</accession>
<dbReference type="SMART" id="SM00834">
    <property type="entry name" value="CxxC_CXXC_SSSS"/>
    <property type="match status" value="1"/>
</dbReference>
<proteinExistence type="predicted"/>
<dbReference type="SUPFAM" id="SSF75689">
    <property type="entry name" value="Zinc-binding domain of translation initiation factor 2 beta"/>
    <property type="match status" value="1"/>
</dbReference>
<dbReference type="Proteomes" id="UP000185062">
    <property type="component" value="Unassembled WGS sequence"/>
</dbReference>
<evidence type="ECO:0000256" key="1">
    <source>
        <dbReference type="SAM" id="MobiDB-lite"/>
    </source>
</evidence>
<protein>
    <submittedName>
        <fullName evidence="3">Putative regulatory protein, FmdB family</fullName>
    </submittedName>
</protein>
<feature type="compositionally biased region" description="Basic and acidic residues" evidence="1">
    <location>
        <begin position="64"/>
        <end position="78"/>
    </location>
</feature>
<feature type="region of interest" description="Disordered" evidence="1">
    <location>
        <begin position="59"/>
        <end position="107"/>
    </location>
</feature>
<dbReference type="PANTHER" id="PTHR34404">
    <property type="entry name" value="REGULATORY PROTEIN, FMDB FAMILY"/>
    <property type="match status" value="1"/>
</dbReference>
<dbReference type="AlphaFoldDB" id="A0A1N6IEK8"/>
<dbReference type="InterPro" id="IPR013429">
    <property type="entry name" value="Regulatory_FmdB_Zinc_ribbon"/>
</dbReference>
<dbReference type="PANTHER" id="PTHR34404:SF2">
    <property type="entry name" value="CONSERVED SERINE RICH PROTEIN"/>
    <property type="match status" value="1"/>
</dbReference>
<dbReference type="Pfam" id="PF09723">
    <property type="entry name" value="Zn_ribbon_8"/>
    <property type="match status" value="1"/>
</dbReference>
<feature type="domain" description="Putative regulatory protein FmdB zinc ribbon" evidence="2">
    <location>
        <begin position="1"/>
        <end position="42"/>
    </location>
</feature>
<dbReference type="STRING" id="44575.SAMN05216419_10379"/>
<organism evidence="3 4">
    <name type="scientific">Nitrosomonas cryotolerans ATCC 49181</name>
    <dbReference type="NCBI Taxonomy" id="1131553"/>
    <lineage>
        <taxon>Bacteria</taxon>
        <taxon>Pseudomonadati</taxon>
        <taxon>Pseudomonadota</taxon>
        <taxon>Betaproteobacteria</taxon>
        <taxon>Nitrosomonadales</taxon>
        <taxon>Nitrosomonadaceae</taxon>
        <taxon>Nitrosomonas</taxon>
    </lineage>
</organism>
<sequence>MPIYEYLCNSCGSEKEHLQKMNDAPITICPACGSNHYVKLISAAGFQLKGSGWYVTDFKNNKTSKPETKRNTGTEVKNEATTASAAGTTSTSSSSGASAANTTSSAD</sequence>
<keyword evidence="4" id="KW-1185">Reference proteome</keyword>
<dbReference type="RefSeq" id="WP_028462121.1">
    <property type="nucleotide sequence ID" value="NZ_FSRO01000001.1"/>
</dbReference>
<feature type="compositionally biased region" description="Low complexity" evidence="1">
    <location>
        <begin position="80"/>
        <end position="107"/>
    </location>
</feature>
<dbReference type="eggNOG" id="COG2331">
    <property type="taxonomic scope" value="Bacteria"/>
</dbReference>
<dbReference type="EMBL" id="FSRO01000001">
    <property type="protein sequence ID" value="SIO30365.1"/>
    <property type="molecule type" value="Genomic_DNA"/>
</dbReference>
<dbReference type="InterPro" id="IPR016190">
    <property type="entry name" value="Transl_init_fac_IF2/IF5_Zn-bd"/>
</dbReference>
<gene>
    <name evidence="3" type="ORF">SAMN02743940_1748</name>
</gene>